<dbReference type="Pfam" id="PF14348">
    <property type="entry name" value="DtrJ-like"/>
    <property type="match status" value="1"/>
</dbReference>
<dbReference type="KEGG" id="lha:LHA_2639"/>
<dbReference type="AlphaFoldDB" id="A0A0A8UX34"/>
<dbReference type="STRING" id="449.LHA_2639"/>
<evidence type="ECO:0000256" key="1">
    <source>
        <dbReference type="SAM" id="Phobius"/>
    </source>
</evidence>
<dbReference type="Proteomes" id="UP000032803">
    <property type="component" value="Chromosome I"/>
</dbReference>
<sequence length="232" mass="25544">MAIRTATPKPSKKTVMSFMLLVLLGWLILMGWVSSLWCCLGFEKAFSSVTTLSQKQTQAITAFNGMSVANTIKSWLKTIPTQDVANKAAQTGSLIKKGLDEVMSDETNDLNEIAQDFILIANQVWLLMGLTTQVMFIKLVILISAIPLFLLMVVVGLVDGLNQRAIRTASLGRESSYVFHQLNRHAKRGLLLVLSLWLALPISITPAFVFVPASLLLGITVSITASRFKKYL</sequence>
<evidence type="ECO:0000313" key="3">
    <source>
        <dbReference type="Proteomes" id="UP000032803"/>
    </source>
</evidence>
<accession>A0A0A8UX34</accession>
<dbReference type="InterPro" id="IPR022266">
    <property type="entry name" value="DtrJ-like"/>
</dbReference>
<evidence type="ECO:0008006" key="4">
    <source>
        <dbReference type="Google" id="ProtNLM"/>
    </source>
</evidence>
<dbReference type="PATRIC" id="fig|449.7.peg.2549"/>
<gene>
    <name evidence="2" type="ORF">LHA_2639</name>
</gene>
<keyword evidence="1" id="KW-0472">Membrane</keyword>
<protein>
    <recommendedName>
        <fullName evidence="4">TIGR03747 family integrating conjugative element membrane protein</fullName>
    </recommendedName>
</protein>
<evidence type="ECO:0000313" key="2">
    <source>
        <dbReference type="EMBL" id="CEK11642.1"/>
    </source>
</evidence>
<proteinExistence type="predicted"/>
<name>A0A0A8UX34_LEGHA</name>
<dbReference type="OrthoDB" id="8443503at2"/>
<dbReference type="HOGENOM" id="CLU_1193634_0_0_6"/>
<feature type="transmembrane region" description="Helical" evidence="1">
    <location>
        <begin position="135"/>
        <end position="158"/>
    </location>
</feature>
<keyword evidence="1" id="KW-1133">Transmembrane helix</keyword>
<dbReference type="EMBL" id="LN681225">
    <property type="protein sequence ID" value="CEK11642.1"/>
    <property type="molecule type" value="Genomic_DNA"/>
</dbReference>
<keyword evidence="3" id="KW-1185">Reference proteome</keyword>
<keyword evidence="1" id="KW-0812">Transmembrane</keyword>
<feature type="transmembrane region" description="Helical" evidence="1">
    <location>
        <begin position="190"/>
        <end position="223"/>
    </location>
</feature>
<dbReference type="NCBIfam" id="TIGR03747">
    <property type="entry name" value="conj_TIGR03747"/>
    <property type="match status" value="1"/>
</dbReference>
<reference evidence="3" key="1">
    <citation type="submission" date="2014-09" db="EMBL/GenBank/DDBJ databases">
        <authorList>
            <person name="Gomez-Valero L."/>
        </authorList>
    </citation>
    <scope>NUCLEOTIDE SEQUENCE [LARGE SCALE GENOMIC DNA]</scope>
    <source>
        <strain evidence="3">ATCC35250</strain>
    </source>
</reference>
<dbReference type="RefSeq" id="WP_045106795.1">
    <property type="nucleotide sequence ID" value="NZ_LN681225.1"/>
</dbReference>
<organism evidence="2 3">
    <name type="scientific">Legionella hackeliae</name>
    <dbReference type="NCBI Taxonomy" id="449"/>
    <lineage>
        <taxon>Bacteria</taxon>
        <taxon>Pseudomonadati</taxon>
        <taxon>Pseudomonadota</taxon>
        <taxon>Gammaproteobacteria</taxon>
        <taxon>Legionellales</taxon>
        <taxon>Legionellaceae</taxon>
        <taxon>Legionella</taxon>
    </lineage>
</organism>